<name>A0ABN9RNB6_9DINO</name>
<evidence type="ECO:0000313" key="5">
    <source>
        <dbReference type="Proteomes" id="UP001189429"/>
    </source>
</evidence>
<keyword evidence="2" id="KW-0472">Membrane</keyword>
<gene>
    <name evidence="4" type="ORF">PCOR1329_LOCUS22262</name>
</gene>
<keyword evidence="2" id="KW-1133">Transmembrane helix</keyword>
<feature type="domain" description="Ubiquitin-like" evidence="3">
    <location>
        <begin position="4"/>
        <end position="57"/>
    </location>
</feature>
<keyword evidence="5" id="KW-1185">Reference proteome</keyword>
<feature type="region of interest" description="Disordered" evidence="1">
    <location>
        <begin position="471"/>
        <end position="490"/>
    </location>
</feature>
<dbReference type="Proteomes" id="UP001189429">
    <property type="component" value="Unassembled WGS sequence"/>
</dbReference>
<protein>
    <recommendedName>
        <fullName evidence="3">Ubiquitin-like domain-containing protein</fullName>
    </recommendedName>
</protein>
<dbReference type="PROSITE" id="PS50053">
    <property type="entry name" value="UBIQUITIN_2"/>
    <property type="match status" value="1"/>
</dbReference>
<proteinExistence type="predicted"/>
<dbReference type="InterPro" id="IPR029071">
    <property type="entry name" value="Ubiquitin-like_domsf"/>
</dbReference>
<evidence type="ECO:0000256" key="2">
    <source>
        <dbReference type="SAM" id="Phobius"/>
    </source>
</evidence>
<evidence type="ECO:0000256" key="1">
    <source>
        <dbReference type="SAM" id="MobiDB-lite"/>
    </source>
</evidence>
<dbReference type="EMBL" id="CAUYUJ010007424">
    <property type="protein sequence ID" value="CAK0820686.1"/>
    <property type="molecule type" value="Genomic_DNA"/>
</dbReference>
<evidence type="ECO:0000259" key="3">
    <source>
        <dbReference type="PROSITE" id="PS50053"/>
    </source>
</evidence>
<evidence type="ECO:0000313" key="4">
    <source>
        <dbReference type="EMBL" id="CAK0820686.1"/>
    </source>
</evidence>
<feature type="transmembrane region" description="Helical" evidence="2">
    <location>
        <begin position="90"/>
        <end position="114"/>
    </location>
</feature>
<dbReference type="Pfam" id="PF00240">
    <property type="entry name" value="ubiquitin"/>
    <property type="match status" value="1"/>
</dbReference>
<dbReference type="SUPFAM" id="SSF54236">
    <property type="entry name" value="Ubiquitin-like"/>
    <property type="match status" value="1"/>
</dbReference>
<dbReference type="CDD" id="cd17039">
    <property type="entry name" value="Ubl_ubiquitin_like"/>
    <property type="match status" value="1"/>
</dbReference>
<dbReference type="Gene3D" id="3.10.20.90">
    <property type="entry name" value="Phosphatidylinositol 3-kinase Catalytic Subunit, Chain A, domain 1"/>
    <property type="match status" value="1"/>
</dbReference>
<accession>A0ABN9RNB6</accession>
<keyword evidence="2" id="KW-0812">Transmembrane</keyword>
<dbReference type="InterPro" id="IPR000626">
    <property type="entry name" value="Ubiquitin-like_dom"/>
</dbReference>
<comment type="caution">
    <text evidence="4">The sequence shown here is derived from an EMBL/GenBank/DDBJ whole genome shotgun (WGS) entry which is preliminary data.</text>
</comment>
<reference evidence="4" key="1">
    <citation type="submission" date="2023-10" db="EMBL/GenBank/DDBJ databases">
        <authorList>
            <person name="Chen Y."/>
            <person name="Shah S."/>
            <person name="Dougan E. K."/>
            <person name="Thang M."/>
            <person name="Chan C."/>
        </authorList>
    </citation>
    <scope>NUCLEOTIDE SEQUENCE [LARGE SCALE GENOMIC DNA]</scope>
</reference>
<organism evidence="4 5">
    <name type="scientific">Prorocentrum cordatum</name>
    <dbReference type="NCBI Taxonomy" id="2364126"/>
    <lineage>
        <taxon>Eukaryota</taxon>
        <taxon>Sar</taxon>
        <taxon>Alveolata</taxon>
        <taxon>Dinophyceae</taxon>
        <taxon>Prorocentrales</taxon>
        <taxon>Prorocentraceae</taxon>
        <taxon>Prorocentrum</taxon>
    </lineage>
</organism>
<sequence>MPLAFITVKTPDGSLVHLDVDLRTQVDEFRSILAPKCGVQRHRQRLVFAGRLLQDGRLGWLAARHRRAAVPRVPAVPWGYRGRDRRRITLACLAAGVAGASIGALAAIGVLRVWGPVRFSAEARGPVTSTGARLAEAAWLAAATAKADAEFARRRPGVPAPPGGELIPTSGGLLPGAGPPAAGGPLVGAAARPDAAGVALAAVGPVGPAAGAAAGPPPLAALPPAALAAPAAGVPACRWPQVPRPPSELLLALAGKGTAAPRLWRTARRRPTGPGWVLAEDVDSLPFGSIVQAGPITGIALAARAGRRAVVTLAGGISAVAFILEDWRRGDFSAKWHGSGGAWTLARAPGSGVPRSWLSVTEFAREVPDPQFALMPASSCLARGPDLATIDEVNVANLVGAERSVQQMQLIEHFLEERQRGQDSAQQRLPQEEISAFMGASSRPSSMVCPALLDAVGKELERASQLKKNARELREEAKAAPGAKAGGGKS</sequence>